<sequence length="351" mass="40406">MVKELEASLGSEVFSAENNHISCIGHVINLVVQTAIVAGLKAQAPENTDSSDDNDTTETESSASILKSLRSGIRAIRSSPTRRKQYIEFCTNATRKLKLIQLPLDVRTRWDSMYNMLWIAHKQRVAYNKMTMHVNGLSDYFLSDNDWEFIDQLQQFFAPFIAFQKKMSAQKYPTINKAAHPSIKEAAAHAFEKLKKYYSKATQPWSYVGWPEEWIRNAKQQVENEWAKYMPESEQQRLNTSIDVDNGDYKPRTIEEDALAAYLEERQRPAVDKLQFWKGREEAAGGLKDGKPQPLYAMVRFKAGYSGKFNNVFEEELKQEKIKNNNDKAADSETVERNLEEQLIEETLEEI</sequence>
<dbReference type="InterPro" id="IPR052035">
    <property type="entry name" value="ZnF_BED_domain_contain"/>
</dbReference>
<proteinExistence type="predicted"/>
<dbReference type="Proteomes" id="UP000646827">
    <property type="component" value="Unassembled WGS sequence"/>
</dbReference>
<gene>
    <name evidence="7" type="ORF">INT45_003527</name>
</gene>
<evidence type="ECO:0000256" key="3">
    <source>
        <dbReference type="ARBA" id="ARBA00022771"/>
    </source>
</evidence>
<comment type="caution">
    <text evidence="7">The sequence shown here is derived from an EMBL/GenBank/DDBJ whole genome shotgun (WGS) entry which is preliminary data.</text>
</comment>
<dbReference type="PANTHER" id="PTHR46481">
    <property type="entry name" value="ZINC FINGER BED DOMAIN-CONTAINING PROTEIN 4"/>
    <property type="match status" value="1"/>
</dbReference>
<evidence type="ECO:0000256" key="2">
    <source>
        <dbReference type="ARBA" id="ARBA00022723"/>
    </source>
</evidence>
<dbReference type="OrthoDB" id="2792018at2759"/>
<keyword evidence="2" id="KW-0479">Metal-binding</keyword>
<reference evidence="7 8" key="1">
    <citation type="submission" date="2020-12" db="EMBL/GenBank/DDBJ databases">
        <title>Metabolic potential, ecology and presence of endohyphal bacteria is reflected in genomic diversity of Mucoromycotina.</title>
        <authorList>
            <person name="Muszewska A."/>
            <person name="Okrasinska A."/>
            <person name="Steczkiewicz K."/>
            <person name="Drgas O."/>
            <person name="Orlowska M."/>
            <person name="Perlinska-Lenart U."/>
            <person name="Aleksandrzak-Piekarczyk T."/>
            <person name="Szatraj K."/>
            <person name="Zielenkiewicz U."/>
            <person name="Pilsyk S."/>
            <person name="Malc E."/>
            <person name="Mieczkowski P."/>
            <person name="Kruszewska J.S."/>
            <person name="Biernat P."/>
            <person name="Pawlowska J."/>
        </authorList>
    </citation>
    <scope>NUCLEOTIDE SEQUENCE [LARGE SCALE GENOMIC DNA]</scope>
    <source>
        <strain evidence="7 8">CBS 142.35</strain>
    </source>
</reference>
<dbReference type="GO" id="GO:0005634">
    <property type="term" value="C:nucleus"/>
    <property type="evidence" value="ECO:0007669"/>
    <property type="project" value="UniProtKB-SubCell"/>
</dbReference>
<evidence type="ECO:0000256" key="5">
    <source>
        <dbReference type="ARBA" id="ARBA00023242"/>
    </source>
</evidence>
<feature type="compositionally biased region" description="Acidic residues" evidence="6">
    <location>
        <begin position="49"/>
        <end position="58"/>
    </location>
</feature>
<organism evidence="7 8">
    <name type="scientific">Circinella minor</name>
    <dbReference type="NCBI Taxonomy" id="1195481"/>
    <lineage>
        <taxon>Eukaryota</taxon>
        <taxon>Fungi</taxon>
        <taxon>Fungi incertae sedis</taxon>
        <taxon>Mucoromycota</taxon>
        <taxon>Mucoromycotina</taxon>
        <taxon>Mucoromycetes</taxon>
        <taxon>Mucorales</taxon>
        <taxon>Lichtheimiaceae</taxon>
        <taxon>Circinella</taxon>
    </lineage>
</organism>
<dbReference type="EMBL" id="JAEPRB010000540">
    <property type="protein sequence ID" value="KAG2215206.1"/>
    <property type="molecule type" value="Genomic_DNA"/>
</dbReference>
<evidence type="ECO:0000313" key="7">
    <source>
        <dbReference type="EMBL" id="KAG2215206.1"/>
    </source>
</evidence>
<dbReference type="GO" id="GO:0008270">
    <property type="term" value="F:zinc ion binding"/>
    <property type="evidence" value="ECO:0007669"/>
    <property type="project" value="UniProtKB-KW"/>
</dbReference>
<evidence type="ECO:0000313" key="8">
    <source>
        <dbReference type="Proteomes" id="UP000646827"/>
    </source>
</evidence>
<evidence type="ECO:0000256" key="6">
    <source>
        <dbReference type="SAM" id="MobiDB-lite"/>
    </source>
</evidence>
<name>A0A8H7RSS7_9FUNG</name>
<protein>
    <submittedName>
        <fullName evidence="7">Uncharacterized protein</fullName>
    </submittedName>
</protein>
<feature type="region of interest" description="Disordered" evidence="6">
    <location>
        <begin position="44"/>
        <end position="64"/>
    </location>
</feature>
<evidence type="ECO:0000256" key="1">
    <source>
        <dbReference type="ARBA" id="ARBA00004123"/>
    </source>
</evidence>
<comment type="subcellular location">
    <subcellularLocation>
        <location evidence="1">Nucleus</location>
    </subcellularLocation>
</comment>
<dbReference type="InterPro" id="IPR012337">
    <property type="entry name" value="RNaseH-like_sf"/>
</dbReference>
<evidence type="ECO:0000256" key="4">
    <source>
        <dbReference type="ARBA" id="ARBA00022833"/>
    </source>
</evidence>
<keyword evidence="5" id="KW-0539">Nucleus</keyword>
<accession>A0A8H7RSS7</accession>
<dbReference type="AlphaFoldDB" id="A0A8H7RSS7"/>
<keyword evidence="4" id="KW-0862">Zinc</keyword>
<dbReference type="PANTHER" id="PTHR46481:SF10">
    <property type="entry name" value="ZINC FINGER BED DOMAIN-CONTAINING PROTEIN 39"/>
    <property type="match status" value="1"/>
</dbReference>
<dbReference type="SUPFAM" id="SSF53098">
    <property type="entry name" value="Ribonuclease H-like"/>
    <property type="match status" value="1"/>
</dbReference>
<keyword evidence="8" id="KW-1185">Reference proteome</keyword>
<keyword evidence="3" id="KW-0863">Zinc-finger</keyword>